<dbReference type="InterPro" id="IPR051681">
    <property type="entry name" value="Ser/Thr_Kinases-Pseudokinases"/>
</dbReference>
<keyword evidence="4" id="KW-0067">ATP-binding</keyword>
<dbReference type="PROSITE" id="PS50011">
    <property type="entry name" value="PROTEIN_KINASE_DOM"/>
    <property type="match status" value="1"/>
</dbReference>
<dbReference type="Gene3D" id="3.30.200.20">
    <property type="entry name" value="Phosphorylase Kinase, domain 1"/>
    <property type="match status" value="1"/>
</dbReference>
<dbReference type="EMBL" id="JAAAJA010000959">
    <property type="protein sequence ID" value="KAG0248602.1"/>
    <property type="molecule type" value="Genomic_DNA"/>
</dbReference>
<evidence type="ECO:0000313" key="6">
    <source>
        <dbReference type="EMBL" id="KAG0248602.1"/>
    </source>
</evidence>
<dbReference type="SUPFAM" id="SSF56112">
    <property type="entry name" value="Protein kinase-like (PK-like)"/>
    <property type="match status" value="1"/>
</dbReference>
<dbReference type="Gene3D" id="1.10.510.10">
    <property type="entry name" value="Transferase(Phosphotransferase) domain 1"/>
    <property type="match status" value="1"/>
</dbReference>
<comment type="caution">
    <text evidence="6">The sequence shown here is derived from an EMBL/GenBank/DDBJ whole genome shotgun (WGS) entry which is preliminary data.</text>
</comment>
<dbReference type="InterPro" id="IPR001245">
    <property type="entry name" value="Ser-Thr/Tyr_kinase_cat_dom"/>
</dbReference>
<evidence type="ECO:0000256" key="1">
    <source>
        <dbReference type="ARBA" id="ARBA00022679"/>
    </source>
</evidence>
<evidence type="ECO:0000259" key="5">
    <source>
        <dbReference type="PROSITE" id="PS50011"/>
    </source>
</evidence>
<keyword evidence="7" id="KW-1185">Reference proteome</keyword>
<dbReference type="PANTHER" id="PTHR44329:SF288">
    <property type="entry name" value="MITOGEN-ACTIVATED PROTEIN KINASE KINASE KINASE 20"/>
    <property type="match status" value="1"/>
</dbReference>
<sequence length="418" mass="47141">MADTQTIVSNFMESISDAARQVKVNRKTISFLIMECEAVIKRLESGELGSKEDPRLDELVEVFGECRSDLIKFTGIGFLLRGLKNGKIPGTCEHNSMKLQKWLSTPLLRISDEEADEEDLEASLYKERVLRIRAQAPEVSVLDITKLKEIEKIGKFPFGTIYSGTYDGNSVYIRKIDGHIKDAHIKLVWDSIRRSRRFFDSQNILFIHGICEGRMIVTETTTCGPLDEFSNTTPLQKVSIAREIANTILAMHDTAADGESMKHGTMRELDADKERVLHGDLRAANILIDKSKCGDGKLTAKITGFEMCKQSTTRTGEYPHIDESYRRWWSPERKNGGGATVESEVYSFGVLMYEISTGNKPEDGDLVLIEHTRMLPKYTTLMGRCLDTRIGSRPSMEEVVQELVSIEGFIIAGERELR</sequence>
<protein>
    <recommendedName>
        <fullName evidence="5">Protein kinase domain-containing protein</fullName>
    </recommendedName>
</protein>
<evidence type="ECO:0000256" key="2">
    <source>
        <dbReference type="ARBA" id="ARBA00022741"/>
    </source>
</evidence>
<dbReference type="InterPro" id="IPR008266">
    <property type="entry name" value="Tyr_kinase_AS"/>
</dbReference>
<dbReference type="GO" id="GO:0004674">
    <property type="term" value="F:protein serine/threonine kinase activity"/>
    <property type="evidence" value="ECO:0007669"/>
    <property type="project" value="TreeGrafter"/>
</dbReference>
<dbReference type="OrthoDB" id="3269467at2759"/>
<accession>A0A9P6TV72</accession>
<dbReference type="PROSITE" id="PS00109">
    <property type="entry name" value="PROTEIN_KINASE_TYR"/>
    <property type="match status" value="1"/>
</dbReference>
<dbReference type="PANTHER" id="PTHR44329">
    <property type="entry name" value="SERINE/THREONINE-PROTEIN KINASE TNNI3K-RELATED"/>
    <property type="match status" value="1"/>
</dbReference>
<dbReference type="GO" id="GO:0005524">
    <property type="term" value="F:ATP binding"/>
    <property type="evidence" value="ECO:0007669"/>
    <property type="project" value="UniProtKB-KW"/>
</dbReference>
<proteinExistence type="predicted"/>
<dbReference type="Pfam" id="PF07714">
    <property type="entry name" value="PK_Tyr_Ser-Thr"/>
    <property type="match status" value="1"/>
</dbReference>
<dbReference type="Proteomes" id="UP000726737">
    <property type="component" value="Unassembled WGS sequence"/>
</dbReference>
<dbReference type="InterPro" id="IPR000719">
    <property type="entry name" value="Prot_kinase_dom"/>
</dbReference>
<reference evidence="6" key="1">
    <citation type="journal article" date="2020" name="Fungal Divers.">
        <title>Resolving the Mortierellaceae phylogeny through synthesis of multi-gene phylogenetics and phylogenomics.</title>
        <authorList>
            <person name="Vandepol N."/>
            <person name="Liber J."/>
            <person name="Desiro A."/>
            <person name="Na H."/>
            <person name="Kennedy M."/>
            <person name="Barry K."/>
            <person name="Grigoriev I.V."/>
            <person name="Miller A.N."/>
            <person name="O'Donnell K."/>
            <person name="Stajich J.E."/>
            <person name="Bonito G."/>
        </authorList>
    </citation>
    <scope>NUCLEOTIDE SEQUENCE</scope>
    <source>
        <strain evidence="6">KOD948</strain>
    </source>
</reference>
<gene>
    <name evidence="6" type="ORF">BG011_010089</name>
</gene>
<keyword evidence="1" id="KW-0808">Transferase</keyword>
<dbReference type="AlphaFoldDB" id="A0A9P6TV72"/>
<keyword evidence="3" id="KW-0418">Kinase</keyword>
<evidence type="ECO:0000256" key="3">
    <source>
        <dbReference type="ARBA" id="ARBA00022777"/>
    </source>
</evidence>
<organism evidence="6 7">
    <name type="scientific">Mortierella polycephala</name>
    <dbReference type="NCBI Taxonomy" id="41804"/>
    <lineage>
        <taxon>Eukaryota</taxon>
        <taxon>Fungi</taxon>
        <taxon>Fungi incertae sedis</taxon>
        <taxon>Mucoromycota</taxon>
        <taxon>Mortierellomycotina</taxon>
        <taxon>Mortierellomycetes</taxon>
        <taxon>Mortierellales</taxon>
        <taxon>Mortierellaceae</taxon>
        <taxon>Mortierella</taxon>
    </lineage>
</organism>
<evidence type="ECO:0000256" key="4">
    <source>
        <dbReference type="ARBA" id="ARBA00022840"/>
    </source>
</evidence>
<feature type="domain" description="Protein kinase" evidence="5">
    <location>
        <begin position="147"/>
        <end position="410"/>
    </location>
</feature>
<evidence type="ECO:0000313" key="7">
    <source>
        <dbReference type="Proteomes" id="UP000726737"/>
    </source>
</evidence>
<keyword evidence="2" id="KW-0547">Nucleotide-binding</keyword>
<name>A0A9P6TV72_9FUNG</name>
<dbReference type="InterPro" id="IPR011009">
    <property type="entry name" value="Kinase-like_dom_sf"/>
</dbReference>